<name>A0A1I2CTK3_9BURK</name>
<organism evidence="1 2">
    <name type="scientific">Paracidovorax wautersii</name>
    <dbReference type="NCBI Taxonomy" id="1177982"/>
    <lineage>
        <taxon>Bacteria</taxon>
        <taxon>Pseudomonadati</taxon>
        <taxon>Pseudomonadota</taxon>
        <taxon>Betaproteobacteria</taxon>
        <taxon>Burkholderiales</taxon>
        <taxon>Comamonadaceae</taxon>
        <taxon>Paracidovorax</taxon>
    </lineage>
</organism>
<reference evidence="2" key="1">
    <citation type="submission" date="2016-10" db="EMBL/GenBank/DDBJ databases">
        <authorList>
            <person name="Varghese N."/>
            <person name="Submissions S."/>
        </authorList>
    </citation>
    <scope>NUCLEOTIDE SEQUENCE [LARGE SCALE GENOMIC DNA]</scope>
    <source>
        <strain evidence="2">DSM 27981</strain>
    </source>
</reference>
<proteinExistence type="predicted"/>
<dbReference type="Proteomes" id="UP000199119">
    <property type="component" value="Unassembled WGS sequence"/>
</dbReference>
<dbReference type="AlphaFoldDB" id="A0A1I2CTK3"/>
<sequence>MDQPIARKPSRHRPQPRAGGWWAFSLLALPLLAQAAGGGLGLKIPQQAGPSPSAFILTCDCGTAAQRERVAQAVRQQGGRVLYHYKELHGLAVAPLHKENAARFEQALRRIPGVIAVRPEGLGYPASGPSRVD</sequence>
<dbReference type="OrthoDB" id="8481979at2"/>
<evidence type="ECO:0000313" key="1">
    <source>
        <dbReference type="EMBL" id="SFE71639.1"/>
    </source>
</evidence>
<protein>
    <submittedName>
        <fullName evidence="1">Uncharacterized protein</fullName>
    </submittedName>
</protein>
<evidence type="ECO:0000313" key="2">
    <source>
        <dbReference type="Proteomes" id="UP000199119"/>
    </source>
</evidence>
<dbReference type="RefSeq" id="WP_092939147.1">
    <property type="nucleotide sequence ID" value="NZ_FONX01000004.1"/>
</dbReference>
<gene>
    <name evidence="1" type="ORF">SAMN04489711_104285</name>
</gene>
<accession>A0A1I2CTK3</accession>
<keyword evidence="2" id="KW-1185">Reference proteome</keyword>
<dbReference type="EMBL" id="FONX01000004">
    <property type="protein sequence ID" value="SFE71639.1"/>
    <property type="molecule type" value="Genomic_DNA"/>
</dbReference>